<protein>
    <submittedName>
        <fullName evidence="1">Uncharacterized protein</fullName>
    </submittedName>
</protein>
<dbReference type="AlphaFoldDB" id="N1ZWQ0"/>
<keyword evidence="2" id="KW-1185">Reference proteome</keyword>
<dbReference type="OrthoDB" id="2057765at2"/>
<dbReference type="EMBL" id="AQFT01000147">
    <property type="protein sequence ID" value="EMZ20336.1"/>
    <property type="molecule type" value="Genomic_DNA"/>
</dbReference>
<accession>N1ZWQ0</accession>
<evidence type="ECO:0000313" key="1">
    <source>
        <dbReference type="EMBL" id="EMZ20336.1"/>
    </source>
</evidence>
<name>N1ZWQ0_9FIRM</name>
<comment type="caution">
    <text evidence="1">The sequence shown here is derived from an EMBL/GenBank/DDBJ whole genome shotgun (WGS) entry which is preliminary data.</text>
</comment>
<dbReference type="eggNOG" id="ENOG502ZAPT">
    <property type="taxonomic scope" value="Bacteria"/>
</dbReference>
<sequence length="313" mass="34797">MEISNNQSYYINPNTRQLTSNVKNTVIKDREAFNGSMQNLLNPVEDLVQVLKTPIKLAERSSLNRQGNSVDIASGSRIAVNDGYILTVKPQGVEVSGGDNPYDTQAYLKAQKMADSLATLLRNACGNMHTVAYSQEEYARWNEGVSDVMGYLGIDASKDFTVNGMKYSRNGNGWYESQADSEAKSAYEMLKANNRTYTYADERTRNQIAYISNYYLENTTESLKAAWQKTLEETGVNPFPQGFSSTLSQLAMEQDFATGGNDDIFGSDLESSIAAVKKIIERLENPLGAVTEKNAEFMEDEKTFYTALLNNLA</sequence>
<dbReference type="Proteomes" id="UP000012589">
    <property type="component" value="Unassembled WGS sequence"/>
</dbReference>
<proteinExistence type="predicted"/>
<evidence type="ECO:0000313" key="2">
    <source>
        <dbReference type="Proteomes" id="UP000012589"/>
    </source>
</evidence>
<reference evidence="1 2" key="1">
    <citation type="journal article" date="2014" name="Genome Announc.">
        <title>Draft genome sequences of the altered schaedler flora, a defined bacterial community from gnotobiotic mice.</title>
        <authorList>
            <person name="Wannemuehler M.J."/>
            <person name="Overstreet A.M."/>
            <person name="Ward D.V."/>
            <person name="Phillips G.J."/>
        </authorList>
    </citation>
    <scope>NUCLEOTIDE SEQUENCE [LARGE SCALE GENOMIC DNA]</scope>
    <source>
        <strain evidence="1 2">ASF492</strain>
    </source>
</reference>
<dbReference type="PATRIC" id="fig|1235802.3.peg.5271"/>
<dbReference type="HOGENOM" id="CLU_890667_0_0_9"/>
<gene>
    <name evidence="1" type="ORF">C823_05006</name>
</gene>
<organism evidence="1 2">
    <name type="scientific">Eubacterium plexicaudatum ASF492</name>
    <dbReference type="NCBI Taxonomy" id="1235802"/>
    <lineage>
        <taxon>Bacteria</taxon>
        <taxon>Bacillati</taxon>
        <taxon>Bacillota</taxon>
        <taxon>Clostridia</taxon>
        <taxon>Eubacteriales</taxon>
        <taxon>Eubacteriaceae</taxon>
        <taxon>Eubacterium</taxon>
    </lineage>
</organism>